<dbReference type="Proteomes" id="UP000001950">
    <property type="component" value="Chromosome 4"/>
</dbReference>
<dbReference type="VEuPathDB" id="PiroplasmaDB:TA07500"/>
<dbReference type="AlphaFoldDB" id="Q4UA47"/>
<feature type="region of interest" description="Disordered" evidence="1">
    <location>
        <begin position="413"/>
        <end position="446"/>
    </location>
</feature>
<dbReference type="InParanoid" id="Q4UA47"/>
<evidence type="ECO:0000313" key="3">
    <source>
        <dbReference type="Proteomes" id="UP000001950"/>
    </source>
</evidence>
<feature type="region of interest" description="Disordered" evidence="1">
    <location>
        <begin position="98"/>
        <end position="133"/>
    </location>
</feature>
<feature type="compositionally biased region" description="Basic and acidic residues" evidence="1">
    <location>
        <begin position="326"/>
        <end position="336"/>
    </location>
</feature>
<feature type="compositionally biased region" description="Basic residues" evidence="1">
    <location>
        <begin position="353"/>
        <end position="363"/>
    </location>
</feature>
<evidence type="ECO:0000256" key="1">
    <source>
        <dbReference type="SAM" id="MobiDB-lite"/>
    </source>
</evidence>
<gene>
    <name evidence="2" type="ORF">TA07500</name>
</gene>
<dbReference type="eggNOG" id="ENOG502QX8F">
    <property type="taxonomic scope" value="Eukaryota"/>
</dbReference>
<accession>Q4UA47</accession>
<feature type="compositionally biased region" description="Polar residues" evidence="1">
    <location>
        <begin position="419"/>
        <end position="429"/>
    </location>
</feature>
<feature type="region of interest" description="Disordered" evidence="1">
    <location>
        <begin position="274"/>
        <end position="303"/>
    </location>
</feature>
<sequence length="830" mass="94121">MQAFNNVPLSQELHFPEQSTIRRYYVETNQNNIQQDFSIPLQDDIDSFKFYVVARRNYSVDVPFVIPRFFTQFNSDFGLFSPTEETSNDFFDRGITSTEDAEVDDSPFPSSKRRMTHSKPSDPKPVTQPKPTILDSLRDTVDILQQSVNRISNKLDNIPLQQYTSRRKSNESEIERGLSRELKLQRRRSRDSELERNLSKELKLQRKLASELVEIRDEPGELRDKEENPDFSSQFQEPFGESEFDDISGSYPQSPHISPGKHTLKHLENITAKPLDNTIPPVPLRTGKVGRPKGSTKSVSNTFGNVRDISNVKGLSTLKSVSGKEMNTDKRFKRSDTSNVLYKLNRKGSSLSKKGHGKLKSVKKTSIQSSRRSSDLKNISIRSSRRSSDLKSVSIQSLAEISIDDLGDKHEFGGEVVPQTPNRSRTTIGVGTSTRGRKVRRSRRPSINSSSLLNSLYIYKRTESDASDWPYEHESVTRSVRYPKRSRLPPSQHWASNVISDGSSVVFLAGVSKADKRKKRSGNAFGNDMPESSLVLTRENGDVELKLVDRSAEDTPKLRRISTYLQTFSSKATSVPKRRGRPKKILAHRSTTTDLVPIGGTDSVLVADDPDSMPVGSGDLVPIADTDELAPTNNTDIQPITNIQVRRKTNVVRRGKVKITKDLSVDEALEILKDAPMIYDEKKGLEIAIVDESPKTVNEMADLKRRISRRKNFHQELLKPDDNFDSFVEDDVNRIYYKSLYPPYEETSQIQQCHIYPMVITHQIRTSILVIPKTETLSLGNIKTNFICGFVCSGSRIALKMDEEEVQQVQEKEIFFLSSFKHWSVENKHT</sequence>
<dbReference type="OrthoDB" id="365892at2759"/>
<protein>
    <submittedName>
        <fullName evidence="2">Uncharacterized protein</fullName>
    </submittedName>
</protein>
<dbReference type="GeneID" id="3862753"/>
<keyword evidence="3" id="KW-1185">Reference proteome</keyword>
<name>Q4UA47_THEAN</name>
<dbReference type="EMBL" id="CR940353">
    <property type="protein sequence ID" value="CAI76306.1"/>
    <property type="molecule type" value="Genomic_DNA"/>
</dbReference>
<feature type="compositionally biased region" description="Basic residues" evidence="1">
    <location>
        <begin position="435"/>
        <end position="444"/>
    </location>
</feature>
<organism evidence="2 3">
    <name type="scientific">Theileria annulata</name>
    <dbReference type="NCBI Taxonomy" id="5874"/>
    <lineage>
        <taxon>Eukaryota</taxon>
        <taxon>Sar</taxon>
        <taxon>Alveolata</taxon>
        <taxon>Apicomplexa</taxon>
        <taxon>Aconoidasida</taxon>
        <taxon>Piroplasmida</taxon>
        <taxon>Theileriidae</taxon>
        <taxon>Theileria</taxon>
    </lineage>
</organism>
<feature type="compositionally biased region" description="Basic and acidic residues" evidence="1">
    <location>
        <begin position="215"/>
        <end position="228"/>
    </location>
</feature>
<feature type="region of interest" description="Disordered" evidence="1">
    <location>
        <begin position="215"/>
        <end position="248"/>
    </location>
</feature>
<dbReference type="OMA" id="NDFFDRG"/>
<dbReference type="KEGG" id="tan:TA07500"/>
<feature type="region of interest" description="Disordered" evidence="1">
    <location>
        <begin position="322"/>
        <end position="383"/>
    </location>
</feature>
<dbReference type="RefSeq" id="XP_952930.1">
    <property type="nucleotide sequence ID" value="XM_947837.1"/>
</dbReference>
<proteinExistence type="predicted"/>
<evidence type="ECO:0000313" key="2">
    <source>
        <dbReference type="EMBL" id="CAI76306.1"/>
    </source>
</evidence>
<reference evidence="2 3" key="1">
    <citation type="journal article" date="2005" name="Science">
        <title>Genome of the host-cell transforming parasite Theileria annulata compared with T. parva.</title>
        <authorList>
            <person name="Pain A."/>
            <person name="Renauld H."/>
            <person name="Berriman M."/>
            <person name="Murphy L."/>
            <person name="Yeats C.A."/>
            <person name="Weir W."/>
            <person name="Kerhornou A."/>
            <person name="Aslett M."/>
            <person name="Bishop R."/>
            <person name="Bouchier C."/>
            <person name="Cochet M."/>
            <person name="Coulson R.M.R."/>
            <person name="Cronin A."/>
            <person name="de Villiers E.P."/>
            <person name="Fraser A."/>
            <person name="Fosker N."/>
            <person name="Gardner M."/>
            <person name="Goble A."/>
            <person name="Griffiths-Jones S."/>
            <person name="Harris D.E."/>
            <person name="Katzer F."/>
            <person name="Larke N."/>
            <person name="Lord A."/>
            <person name="Maser P."/>
            <person name="McKellar S."/>
            <person name="Mooney P."/>
            <person name="Morton F."/>
            <person name="Nene V."/>
            <person name="O'Neil S."/>
            <person name="Price C."/>
            <person name="Quail M.A."/>
            <person name="Rabbinowitsch E."/>
            <person name="Rawlings N.D."/>
            <person name="Rutter S."/>
            <person name="Saunders D."/>
            <person name="Seeger K."/>
            <person name="Shah T."/>
            <person name="Squares R."/>
            <person name="Squares S."/>
            <person name="Tivey A."/>
            <person name="Walker A.R."/>
            <person name="Woodward J."/>
            <person name="Dobbelaere D.A.E."/>
            <person name="Langsley G."/>
            <person name="Rajandream M.A."/>
            <person name="McKeever D."/>
            <person name="Shiels B."/>
            <person name="Tait A."/>
            <person name="Barrell B.G."/>
            <person name="Hall N."/>
        </authorList>
    </citation>
    <scope>NUCLEOTIDE SEQUENCE [LARGE SCALE GENOMIC DNA]</scope>
    <source>
        <strain evidence="3">Ankara</strain>
    </source>
</reference>